<accession>D5BS32</accession>
<sequence>MTVISKNKKFPNNLALIKEFEALSHEIDDAINRADFAAIEVLDQSRRNLVNKMEVPQDAVADEQWFKIARRCVQQNDAAKERVLGLMAELRQNTGSKLRQLNGYRPS</sequence>
<evidence type="ECO:0000313" key="2">
    <source>
        <dbReference type="Proteomes" id="UP000007460"/>
    </source>
</evidence>
<proteinExistence type="predicted"/>
<gene>
    <name evidence="1" type="ordered locus">SAR116_0836</name>
</gene>
<dbReference type="KEGG" id="apb:SAR116_0836"/>
<dbReference type="EMBL" id="CP001751">
    <property type="protein sequence ID" value="ADE39079.1"/>
    <property type="molecule type" value="Genomic_DNA"/>
</dbReference>
<organism evidence="1 2">
    <name type="scientific">Puniceispirillum marinum (strain IMCC1322)</name>
    <dbReference type="NCBI Taxonomy" id="488538"/>
    <lineage>
        <taxon>Bacteria</taxon>
        <taxon>Pseudomonadati</taxon>
        <taxon>Pseudomonadota</taxon>
        <taxon>Alphaproteobacteria</taxon>
        <taxon>Candidatus Puniceispirillales</taxon>
        <taxon>Candidatus Puniceispirillaceae</taxon>
        <taxon>Candidatus Puniceispirillum</taxon>
    </lineage>
</organism>
<keyword evidence="2" id="KW-1185">Reference proteome</keyword>
<reference evidence="1 2" key="1">
    <citation type="journal article" date="2010" name="J. Bacteriol.">
        <title>Complete genome sequence of "Candidatus Puniceispirillum marinum" IMCC1322, a representative of the SAR116 clade in the Alphaproteobacteria.</title>
        <authorList>
            <person name="Oh H.M."/>
            <person name="Kwon K.K."/>
            <person name="Kang I."/>
            <person name="Kang S.G."/>
            <person name="Lee J.H."/>
            <person name="Kim S.J."/>
            <person name="Cho J.C."/>
        </authorList>
    </citation>
    <scope>NUCLEOTIDE SEQUENCE [LARGE SCALE GENOMIC DNA]</scope>
    <source>
        <strain evidence="1 2">IMCC1322</strain>
    </source>
</reference>
<protein>
    <submittedName>
        <fullName evidence="1">Transcriptional regulator, TetR family</fullName>
    </submittedName>
</protein>
<dbReference type="RefSeq" id="WP_013045708.1">
    <property type="nucleotide sequence ID" value="NC_014010.1"/>
</dbReference>
<evidence type="ECO:0000313" key="1">
    <source>
        <dbReference type="EMBL" id="ADE39079.1"/>
    </source>
</evidence>
<dbReference type="Proteomes" id="UP000007460">
    <property type="component" value="Chromosome"/>
</dbReference>
<name>D5BS32_PUNMI</name>
<dbReference type="HOGENOM" id="CLU_2207886_0_0_5"/>
<dbReference type="AlphaFoldDB" id="D5BS32"/>